<dbReference type="InterPro" id="IPR026866">
    <property type="entry name" value="CR006_AAA"/>
</dbReference>
<dbReference type="OrthoDB" id="9789562at2"/>
<dbReference type="SUPFAM" id="SSF52540">
    <property type="entry name" value="P-loop containing nucleoside triphosphate hydrolases"/>
    <property type="match status" value="1"/>
</dbReference>
<dbReference type="InterPro" id="IPR027417">
    <property type="entry name" value="P-loop_NTPase"/>
</dbReference>
<dbReference type="AlphaFoldDB" id="A0A2U8WGX4"/>
<dbReference type="GO" id="GO:0000731">
    <property type="term" value="P:DNA synthesis involved in DNA repair"/>
    <property type="evidence" value="ECO:0007669"/>
    <property type="project" value="TreeGrafter"/>
</dbReference>
<dbReference type="PANTHER" id="PTHR32182">
    <property type="entry name" value="DNA REPLICATION AND REPAIR PROTEIN RECF"/>
    <property type="match status" value="1"/>
</dbReference>
<dbReference type="EMBL" id="CP029550">
    <property type="protein sequence ID" value="AWN44566.1"/>
    <property type="molecule type" value="Genomic_DNA"/>
</dbReference>
<sequence length="760" mass="84452">MLKKIQLIRNIGQFDNVNGGQFDLTKLTLIYAENGRGKTTLAAILKSASTGDVNLVNERRRLTATHDPHIILRDQTGSIAFQNGTWSRLLPQIAVFDDQFVSDNICSGIEIAAEHRQNIHEFILGAQGVSLNAELQRHVAAIEGHNKRLRSLPDAIPAYVRGRFNVDAFCALEARADIDEAIAEAERSLAAAHAADAVRTKPGFEPLNLPAFDVAELNSVLLRGLADLEAEAASRVRAHIKTLGVGGEAWIADGVSLISDDSCPFCAQDLTLSPVIVHYQAYFSENYQELKAAIVSQGKSITATHGRDVPAAFERDFRVAVQTQEFWNAFTSIPAIEIDTVEVARAWKVAREGVIKIFRDKHAAPLDCIEMSEDIVAAIDTYHQIRQEVLDLSAAYQSYNEPIALVRERTEGTNAAVLEADLAELRARKARFAPDITAACQAYVDEKAAKIATERLRDQARAALDQYRTAIFPTYETAINEYLRRLGASFRVTGVQSVNNRGGSSCNYSVLINAVPVSITSVSGLSFRNTLSAGDRNTLALAFFFASLDHDHNIGDKIVVIDDPMTSLDEHRNRNTISEMRKLLNRVSQMIVLSHSKTFLCPLWKDAAPSQRSELRLDRVRDGQNRDSTTITSWNVHDDCVSENDRRHEIVMSYIQNADPSIERSVAESLRPMLEAYLRVGYPDLFQPGAMIGPFINICKQRLGTPNEVLNRNDIVELDDLREYANTFHHDSNTANLTVLINGAELSNFCQRVIQFIRRT</sequence>
<protein>
    <recommendedName>
        <fullName evidence="5">Protein CR006 P-loop domain-containing protein</fullName>
    </recommendedName>
</protein>
<feature type="domain" description="Rad50/SbcC-type AAA" evidence="2">
    <location>
        <begin position="8"/>
        <end position="76"/>
    </location>
</feature>
<reference evidence="4" key="1">
    <citation type="submission" date="2018-05" db="EMBL/GenBank/DDBJ databases">
        <title>Complete Genome Sequence of Methylobacterium sp. 17SD2-17.</title>
        <authorList>
            <person name="Srinivasan S."/>
        </authorList>
    </citation>
    <scope>NUCLEOTIDE SEQUENCE [LARGE SCALE GENOMIC DNA]</scope>
    <source>
        <strain evidence="4">17SD2-17</strain>
    </source>
</reference>
<evidence type="ECO:0008006" key="5">
    <source>
        <dbReference type="Google" id="ProtNLM"/>
    </source>
</evidence>
<dbReference type="Pfam" id="PF13166">
    <property type="entry name" value="AAA_13"/>
    <property type="match status" value="1"/>
</dbReference>
<dbReference type="KEGG" id="mets:DK389_14835"/>
<feature type="domain" description="Protein CR006 P-loop" evidence="1">
    <location>
        <begin position="247"/>
        <end position="680"/>
    </location>
</feature>
<evidence type="ECO:0000259" key="2">
    <source>
        <dbReference type="Pfam" id="PF13476"/>
    </source>
</evidence>
<evidence type="ECO:0000259" key="1">
    <source>
        <dbReference type="Pfam" id="PF13166"/>
    </source>
</evidence>
<organism evidence="3 4">
    <name type="scientific">Methylobacterium durans</name>
    <dbReference type="NCBI Taxonomy" id="2202825"/>
    <lineage>
        <taxon>Bacteria</taxon>
        <taxon>Pseudomonadati</taxon>
        <taxon>Pseudomonadota</taxon>
        <taxon>Alphaproteobacteria</taxon>
        <taxon>Hyphomicrobiales</taxon>
        <taxon>Methylobacteriaceae</taxon>
        <taxon>Methylobacterium</taxon>
    </lineage>
</organism>
<dbReference type="Pfam" id="PF13476">
    <property type="entry name" value="AAA_23"/>
    <property type="match status" value="1"/>
</dbReference>
<gene>
    <name evidence="3" type="ORF">DK389_14835</name>
</gene>
<dbReference type="RefSeq" id="WP_109896406.1">
    <property type="nucleotide sequence ID" value="NZ_CP029550.1"/>
</dbReference>
<evidence type="ECO:0000313" key="3">
    <source>
        <dbReference type="EMBL" id="AWN44566.1"/>
    </source>
</evidence>
<evidence type="ECO:0000313" key="4">
    <source>
        <dbReference type="Proteomes" id="UP000245926"/>
    </source>
</evidence>
<dbReference type="GO" id="GO:0016887">
    <property type="term" value="F:ATP hydrolysis activity"/>
    <property type="evidence" value="ECO:0007669"/>
    <property type="project" value="InterPro"/>
</dbReference>
<dbReference type="PANTHER" id="PTHR32182:SF22">
    <property type="entry name" value="ATP-DEPENDENT ENDONUCLEASE, OLD FAMILY-RELATED"/>
    <property type="match status" value="1"/>
</dbReference>
<proteinExistence type="predicted"/>
<dbReference type="GO" id="GO:0006302">
    <property type="term" value="P:double-strand break repair"/>
    <property type="evidence" value="ECO:0007669"/>
    <property type="project" value="InterPro"/>
</dbReference>
<accession>A0A2U8WGX4</accession>
<dbReference type="Gene3D" id="3.40.50.300">
    <property type="entry name" value="P-loop containing nucleotide triphosphate hydrolases"/>
    <property type="match status" value="1"/>
</dbReference>
<dbReference type="Proteomes" id="UP000245926">
    <property type="component" value="Chromosome"/>
</dbReference>
<dbReference type="InterPro" id="IPR038729">
    <property type="entry name" value="Rad50/SbcC_AAA"/>
</dbReference>
<name>A0A2U8WGX4_9HYPH</name>
<keyword evidence="4" id="KW-1185">Reference proteome</keyword>